<reference evidence="3" key="1">
    <citation type="submission" date="2021-05" db="EMBL/GenBank/DDBJ databases">
        <title>Energy efficiency and biological interactions define the core microbiome of deep oligotrophic groundwater.</title>
        <authorList>
            <person name="Mehrshad M."/>
            <person name="Lopez-Fernandez M."/>
            <person name="Bell E."/>
            <person name="Bernier-Latmani R."/>
            <person name="Bertilsson S."/>
            <person name="Dopson M."/>
        </authorList>
    </citation>
    <scope>NUCLEOTIDE SEQUENCE</scope>
    <source>
        <strain evidence="3">Modern_marine.mb.64</strain>
    </source>
</reference>
<evidence type="ECO:0000313" key="3">
    <source>
        <dbReference type="EMBL" id="MBU2690115.1"/>
    </source>
</evidence>
<dbReference type="InterPro" id="IPR032640">
    <property type="entry name" value="AMPK1_CBM"/>
</dbReference>
<dbReference type="PANTHER" id="PTHR10343">
    <property type="entry name" value="5'-AMP-ACTIVATED PROTEIN KINASE , BETA SUBUNIT"/>
    <property type="match status" value="1"/>
</dbReference>
<protein>
    <submittedName>
        <fullName evidence="3">Glycogen-binding domain-containing protein</fullName>
    </submittedName>
</protein>
<name>A0A948W5L1_UNCEI</name>
<dbReference type="Proteomes" id="UP000777784">
    <property type="component" value="Unassembled WGS sequence"/>
</dbReference>
<evidence type="ECO:0000259" key="2">
    <source>
        <dbReference type="Pfam" id="PF16561"/>
    </source>
</evidence>
<comment type="caution">
    <text evidence="3">The sequence shown here is derived from an EMBL/GenBank/DDBJ whole genome shotgun (WGS) entry which is preliminary data.</text>
</comment>
<proteinExistence type="inferred from homology"/>
<dbReference type="Gene3D" id="2.60.40.10">
    <property type="entry name" value="Immunoglobulins"/>
    <property type="match status" value="1"/>
</dbReference>
<evidence type="ECO:0000256" key="1">
    <source>
        <dbReference type="ARBA" id="ARBA00010926"/>
    </source>
</evidence>
<dbReference type="EMBL" id="JAHJDP010000023">
    <property type="protein sequence ID" value="MBU2690115.1"/>
    <property type="molecule type" value="Genomic_DNA"/>
</dbReference>
<dbReference type="SUPFAM" id="SSF81296">
    <property type="entry name" value="E set domains"/>
    <property type="match status" value="1"/>
</dbReference>
<accession>A0A948W5L1</accession>
<sequence length="718" mass="81056">MISFALSIAPGHAAVESTGDGIRFTHIAPAALSVALAGDFNNWSATANPMGKDGDLWSAVIELEPGQHEYKFVVDGQWMADPENPVTVGEYGNSGITVSSEGALIAMKATSNTPLSPKLWIEGRTIALYLSEKSKGPDARYELHRPKLDMDLGFRVRVNEDMEAYILTNINNESENVDFYQTRLNFDRGSLIVNNPSIYLKAWDGDEIGIWDDPLHLIGDIGIYHHAYGFNAVGVQAKKKIRKFDFELIYSDDSEPGGTDHPGIEINTLGSEEHRVFLDGGLLGFKTDKVFDYRMNDTDNGMDVAALRVKRRLDRMFDGRIRLGVSYRLNRGFNPGSLAFMEVDTSDASRTTGELYEYGATFERAQFMGGDIQFDAAENLIIDLEYLHGSAWIETFSGSKSKAVLQTVAEEDTLAGRISRFTETSAVGGRDFDLDSSNRMWLGLQWDKGFFGAKWRLSMEYQDHDLDALAMSAMETPPHHNIENSVTIWRGEFNSAGFHFPLLGLAADTKIAFEFHNFSYADDAPWESQFWFDTRNLWLENGEHQVSYHRMTLLGGRDAFVWHPDLTFHLEQDHKVDLIYEGTFSAEGFDGKPKYLETILQLRGFIYEDWRLSCETRIAKYDDPVLELKESYHCSYLELAYQPADGITLALSYGVDPYVVDGVTNRYDKIGRDQYLFNQNANGATAESNFLGLRRIIERAEQALEDERRIQLEGILNF</sequence>
<evidence type="ECO:0000313" key="4">
    <source>
        <dbReference type="Proteomes" id="UP000777784"/>
    </source>
</evidence>
<dbReference type="PANTHER" id="PTHR10343:SF84">
    <property type="entry name" value="5'-AMP-ACTIVATED PROTEIN KINASE SUBUNIT BETA-1"/>
    <property type="match status" value="1"/>
</dbReference>
<dbReference type="InterPro" id="IPR050827">
    <property type="entry name" value="CRP1_MDG1_kinase"/>
</dbReference>
<dbReference type="CDD" id="cd02859">
    <property type="entry name" value="E_set_AMPKbeta_like_N"/>
    <property type="match status" value="1"/>
</dbReference>
<dbReference type="InterPro" id="IPR013783">
    <property type="entry name" value="Ig-like_fold"/>
</dbReference>
<feature type="domain" description="AMP-activated protein kinase glycogen-binding" evidence="2">
    <location>
        <begin position="33"/>
        <end position="93"/>
    </location>
</feature>
<dbReference type="AlphaFoldDB" id="A0A948W5L1"/>
<dbReference type="Pfam" id="PF16561">
    <property type="entry name" value="AMPK1_CBM"/>
    <property type="match status" value="1"/>
</dbReference>
<organism evidence="3 4">
    <name type="scientific">Eiseniibacteriota bacterium</name>
    <dbReference type="NCBI Taxonomy" id="2212470"/>
    <lineage>
        <taxon>Bacteria</taxon>
        <taxon>Candidatus Eiseniibacteriota</taxon>
    </lineage>
</organism>
<gene>
    <name evidence="3" type="ORF">KJ970_04245</name>
</gene>
<dbReference type="InterPro" id="IPR014756">
    <property type="entry name" value="Ig_E-set"/>
</dbReference>
<comment type="similarity">
    <text evidence="1">Belongs to the 5'-AMP-activated protein kinase beta subunit family.</text>
</comment>